<dbReference type="Proteomes" id="UP000595437">
    <property type="component" value="Chromosome 3"/>
</dbReference>
<dbReference type="EMBL" id="CP045892">
    <property type="protein sequence ID" value="QQP53207.1"/>
    <property type="molecule type" value="Genomic_DNA"/>
</dbReference>
<reference evidence="2" key="1">
    <citation type="submission" date="2021-01" db="EMBL/GenBank/DDBJ databases">
        <title>Caligus Genome Assembly.</title>
        <authorList>
            <person name="Gallardo-Escarate C."/>
        </authorList>
    </citation>
    <scope>NUCLEOTIDE SEQUENCE [LARGE SCALE GENOMIC DNA]</scope>
</reference>
<evidence type="ECO:0000313" key="2">
    <source>
        <dbReference type="Proteomes" id="UP000595437"/>
    </source>
</evidence>
<dbReference type="AlphaFoldDB" id="A0A7T8KC66"/>
<accession>A0A7T8KC66</accession>
<protein>
    <submittedName>
        <fullName evidence="1">Uncharacterized protein</fullName>
    </submittedName>
</protein>
<proteinExistence type="predicted"/>
<keyword evidence="2" id="KW-1185">Reference proteome</keyword>
<evidence type="ECO:0000313" key="1">
    <source>
        <dbReference type="EMBL" id="QQP53207.1"/>
    </source>
</evidence>
<sequence length="80" mass="9405">MIYFVGWWIHCDGSGKTPRRRRRSFSRKGKLVSMSVPKVLWTSSKPTEHFPQKRQKKTNLSFLPFETTVPILLVLLTSRE</sequence>
<organism evidence="1 2">
    <name type="scientific">Caligus rogercresseyi</name>
    <name type="common">Sea louse</name>
    <dbReference type="NCBI Taxonomy" id="217165"/>
    <lineage>
        <taxon>Eukaryota</taxon>
        <taxon>Metazoa</taxon>
        <taxon>Ecdysozoa</taxon>
        <taxon>Arthropoda</taxon>
        <taxon>Crustacea</taxon>
        <taxon>Multicrustacea</taxon>
        <taxon>Hexanauplia</taxon>
        <taxon>Copepoda</taxon>
        <taxon>Siphonostomatoida</taxon>
        <taxon>Caligidae</taxon>
        <taxon>Caligus</taxon>
    </lineage>
</organism>
<name>A0A7T8KC66_CALRO</name>
<gene>
    <name evidence="1" type="ORF">FKW44_005593</name>
</gene>